<dbReference type="EMBL" id="BMAO01007415">
    <property type="protein sequence ID" value="GFR15776.1"/>
    <property type="molecule type" value="Genomic_DNA"/>
</dbReference>
<proteinExistence type="predicted"/>
<dbReference type="Proteomes" id="UP000887116">
    <property type="component" value="Unassembled WGS sequence"/>
</dbReference>
<name>A0A8X6LM55_TRICU</name>
<keyword evidence="3" id="KW-1185">Reference proteome</keyword>
<dbReference type="InterPro" id="IPR006579">
    <property type="entry name" value="Pre_C2HC_dom"/>
</dbReference>
<evidence type="ECO:0000313" key="3">
    <source>
        <dbReference type="Proteomes" id="UP000887116"/>
    </source>
</evidence>
<dbReference type="AlphaFoldDB" id="A0A8X6LM55"/>
<dbReference type="Pfam" id="PF07530">
    <property type="entry name" value="PRE_C2HC"/>
    <property type="match status" value="1"/>
</dbReference>
<reference evidence="2" key="1">
    <citation type="submission" date="2020-07" db="EMBL/GenBank/DDBJ databases">
        <title>Multicomponent nature underlies the extraordinary mechanical properties of spider dragline silk.</title>
        <authorList>
            <person name="Kono N."/>
            <person name="Nakamura H."/>
            <person name="Mori M."/>
            <person name="Yoshida Y."/>
            <person name="Ohtoshi R."/>
            <person name="Malay A.D."/>
            <person name="Moran D.A.P."/>
            <person name="Tomita M."/>
            <person name="Numata K."/>
            <person name="Arakawa K."/>
        </authorList>
    </citation>
    <scope>NUCLEOTIDE SEQUENCE</scope>
</reference>
<evidence type="ECO:0000313" key="2">
    <source>
        <dbReference type="EMBL" id="GFR15776.1"/>
    </source>
</evidence>
<sequence length="193" mass="22110">MQEINRKFPTQVSKLSGEYLKIYPTTADDQRLITEFRDQNNEEYYDIPPFPYAHKKIEIKGLPISTEVDDTKNEIISKGFKVEKVAQFTKSKTKFRLPIFMVELKKSPDSPDIFQLKTCCYLAIKMAPLDMSKSAPSRPKTLVSRNAENKAKKIKPTITTRSHSASWTQLLKSASCSLTTPSLWIRVDSLEML</sequence>
<feature type="domain" description="Pre-C2HC" evidence="1">
    <location>
        <begin position="74"/>
        <end position="125"/>
    </location>
</feature>
<evidence type="ECO:0000259" key="1">
    <source>
        <dbReference type="Pfam" id="PF07530"/>
    </source>
</evidence>
<protein>
    <submittedName>
        <fullName evidence="2">Nucleic-acid-binding protein from transposon X-element</fullName>
    </submittedName>
</protein>
<comment type="caution">
    <text evidence="2">The sequence shown here is derived from an EMBL/GenBank/DDBJ whole genome shotgun (WGS) entry which is preliminary data.</text>
</comment>
<gene>
    <name evidence="2" type="primary">ORF1_89</name>
    <name evidence="2" type="ORF">TNCT_449591</name>
</gene>
<organism evidence="2 3">
    <name type="scientific">Trichonephila clavata</name>
    <name type="common">Joro spider</name>
    <name type="synonym">Nephila clavata</name>
    <dbReference type="NCBI Taxonomy" id="2740835"/>
    <lineage>
        <taxon>Eukaryota</taxon>
        <taxon>Metazoa</taxon>
        <taxon>Ecdysozoa</taxon>
        <taxon>Arthropoda</taxon>
        <taxon>Chelicerata</taxon>
        <taxon>Arachnida</taxon>
        <taxon>Araneae</taxon>
        <taxon>Araneomorphae</taxon>
        <taxon>Entelegynae</taxon>
        <taxon>Araneoidea</taxon>
        <taxon>Nephilidae</taxon>
        <taxon>Trichonephila</taxon>
    </lineage>
</organism>
<accession>A0A8X6LM55</accession>
<dbReference type="OrthoDB" id="8123891at2759"/>